<dbReference type="Pfam" id="PF00235">
    <property type="entry name" value="Profilin"/>
    <property type="match status" value="1"/>
</dbReference>
<accession>A0ABP1FKM5</accession>
<dbReference type="Gene3D" id="3.30.450.30">
    <property type="entry name" value="Dynein light chain 2a, cytoplasmic"/>
    <property type="match status" value="1"/>
</dbReference>
<sequence>MSQSHQAYAHCIELLGLIKGTYRMGSMEGAPWDASIQQLLQDGIITGYALLSKAGKAEAAAGVLSTAERRSGDAAPAQPPSMQMHHFVEAFSHNSAPPSAFRLAGQSAVVFRRTDCDILAISHRRRLGLCIHALPFGILVCTYSRARLPQEVVPRVLKVCDLLRS</sequence>
<proteinExistence type="predicted"/>
<comment type="caution">
    <text evidence="1">The sequence shown here is derived from an EMBL/GenBank/DDBJ whole genome shotgun (WGS) entry which is preliminary data.</text>
</comment>
<evidence type="ECO:0000313" key="1">
    <source>
        <dbReference type="EMBL" id="CAL5219079.1"/>
    </source>
</evidence>
<keyword evidence="2" id="KW-1185">Reference proteome</keyword>
<dbReference type="Proteomes" id="UP001497392">
    <property type="component" value="Unassembled WGS sequence"/>
</dbReference>
<organism evidence="1 2">
    <name type="scientific">Coccomyxa viridis</name>
    <dbReference type="NCBI Taxonomy" id="1274662"/>
    <lineage>
        <taxon>Eukaryota</taxon>
        <taxon>Viridiplantae</taxon>
        <taxon>Chlorophyta</taxon>
        <taxon>core chlorophytes</taxon>
        <taxon>Trebouxiophyceae</taxon>
        <taxon>Trebouxiophyceae incertae sedis</taxon>
        <taxon>Coccomyxaceae</taxon>
        <taxon>Coccomyxa</taxon>
    </lineage>
</organism>
<dbReference type="InterPro" id="IPR048278">
    <property type="entry name" value="PFN"/>
</dbReference>
<name>A0ABP1FKM5_9CHLO</name>
<dbReference type="EMBL" id="CAXHTA020000002">
    <property type="protein sequence ID" value="CAL5219079.1"/>
    <property type="molecule type" value="Genomic_DNA"/>
</dbReference>
<evidence type="ECO:0000313" key="2">
    <source>
        <dbReference type="Proteomes" id="UP001497392"/>
    </source>
</evidence>
<gene>
    <name evidence="1" type="primary">g843</name>
    <name evidence="1" type="ORF">VP750_LOCUS738</name>
</gene>
<dbReference type="InterPro" id="IPR036140">
    <property type="entry name" value="PFN_sf"/>
</dbReference>
<reference evidence="1 2" key="1">
    <citation type="submission" date="2024-06" db="EMBL/GenBank/DDBJ databases">
        <authorList>
            <person name="Kraege A."/>
            <person name="Thomma B."/>
        </authorList>
    </citation>
    <scope>NUCLEOTIDE SEQUENCE [LARGE SCALE GENOMIC DNA]</scope>
</reference>
<protein>
    <submittedName>
        <fullName evidence="1">G843 protein</fullName>
    </submittedName>
</protein>
<dbReference type="SUPFAM" id="SSF55770">
    <property type="entry name" value="Profilin (actin-binding protein)"/>
    <property type="match status" value="1"/>
</dbReference>